<sequence>MANSSYRAWCRSILGLLAVALVSGCGSPSRSPAPAPASEASQPPIKYIPAELPSCAAIKEAVSGLPPVEKSTDAGITPTRTCTYRNSTDEAPYVSLKMDIMGEDRNVDTREITNTFVKGRFAALELPGDERITDLGVGTEARWSDPERNKTSCILEFLDENAILSVQYTTQNEDPSRSEQCRTGATDLARQLYAAIQPR</sequence>
<name>A0A4Q7JCN5_9PSEU</name>
<evidence type="ECO:0008006" key="4">
    <source>
        <dbReference type="Google" id="ProtNLM"/>
    </source>
</evidence>
<evidence type="ECO:0000313" key="3">
    <source>
        <dbReference type="Proteomes" id="UP000292003"/>
    </source>
</evidence>
<reference evidence="2 3" key="1">
    <citation type="submission" date="2019-02" db="EMBL/GenBank/DDBJ databases">
        <title>Draft genome sequence of Amycolatopsis sp. 8-3EHSu isolated from roots of Suaeda maritima.</title>
        <authorList>
            <person name="Duangmal K."/>
            <person name="Chantavorakit T."/>
        </authorList>
    </citation>
    <scope>NUCLEOTIDE SEQUENCE [LARGE SCALE GENOMIC DNA]</scope>
    <source>
        <strain evidence="2 3">8-3EHSu</strain>
    </source>
</reference>
<organism evidence="2 3">
    <name type="scientific">Amycolatopsis suaedae</name>
    <dbReference type="NCBI Taxonomy" id="2510978"/>
    <lineage>
        <taxon>Bacteria</taxon>
        <taxon>Bacillati</taxon>
        <taxon>Actinomycetota</taxon>
        <taxon>Actinomycetes</taxon>
        <taxon>Pseudonocardiales</taxon>
        <taxon>Pseudonocardiaceae</taxon>
        <taxon>Amycolatopsis</taxon>
    </lineage>
</organism>
<dbReference type="AlphaFoldDB" id="A0A4Q7JCN5"/>
<dbReference type="PROSITE" id="PS51257">
    <property type="entry name" value="PROKAR_LIPOPROTEIN"/>
    <property type="match status" value="1"/>
</dbReference>
<gene>
    <name evidence="2" type="ORF">EWH70_07995</name>
</gene>
<dbReference type="OrthoDB" id="3677989at2"/>
<dbReference type="EMBL" id="SFCC01000003">
    <property type="protein sequence ID" value="RZQ64816.1"/>
    <property type="molecule type" value="Genomic_DNA"/>
</dbReference>
<keyword evidence="1" id="KW-0732">Signal</keyword>
<accession>A0A4Q7JCN5</accession>
<protein>
    <recommendedName>
        <fullName evidence="4">DUF3558 domain-containing protein</fullName>
    </recommendedName>
</protein>
<comment type="caution">
    <text evidence="2">The sequence shown here is derived from an EMBL/GenBank/DDBJ whole genome shotgun (WGS) entry which is preliminary data.</text>
</comment>
<feature type="chain" id="PRO_5039406485" description="DUF3558 domain-containing protein" evidence="1">
    <location>
        <begin position="26"/>
        <end position="199"/>
    </location>
</feature>
<proteinExistence type="predicted"/>
<evidence type="ECO:0000256" key="1">
    <source>
        <dbReference type="SAM" id="SignalP"/>
    </source>
</evidence>
<dbReference type="RefSeq" id="WP_130474615.1">
    <property type="nucleotide sequence ID" value="NZ_SFCC01000003.1"/>
</dbReference>
<evidence type="ECO:0000313" key="2">
    <source>
        <dbReference type="EMBL" id="RZQ64816.1"/>
    </source>
</evidence>
<feature type="signal peptide" evidence="1">
    <location>
        <begin position="1"/>
        <end position="25"/>
    </location>
</feature>
<dbReference type="Proteomes" id="UP000292003">
    <property type="component" value="Unassembled WGS sequence"/>
</dbReference>
<keyword evidence="3" id="KW-1185">Reference proteome</keyword>